<comment type="caution">
    <text evidence="6">The sequence shown here is derived from an EMBL/GenBank/DDBJ whole genome shotgun (WGS) entry which is preliminary data.</text>
</comment>
<dbReference type="InterPro" id="IPR000160">
    <property type="entry name" value="GGDEF_dom"/>
</dbReference>
<name>A0A9W4W2S6_9GAMM</name>
<dbReference type="Proteomes" id="UP001152467">
    <property type="component" value="Unassembled WGS sequence"/>
</dbReference>
<dbReference type="EMBL" id="CAMAPC010000020">
    <property type="protein sequence ID" value="CAH9065191.1"/>
    <property type="molecule type" value="Genomic_DNA"/>
</dbReference>
<evidence type="ECO:0000313" key="8">
    <source>
        <dbReference type="Proteomes" id="UP001152467"/>
    </source>
</evidence>
<evidence type="ECO:0000256" key="3">
    <source>
        <dbReference type="ARBA" id="ARBA00034247"/>
    </source>
</evidence>
<dbReference type="EMBL" id="CAMAPD010000022">
    <property type="protein sequence ID" value="CAH9066567.1"/>
    <property type="molecule type" value="Genomic_DNA"/>
</dbReference>
<proteinExistence type="predicted"/>
<dbReference type="FunFam" id="3.30.70.270:FF:000001">
    <property type="entry name" value="Diguanylate cyclase domain protein"/>
    <property type="match status" value="1"/>
</dbReference>
<dbReference type="InterPro" id="IPR048516">
    <property type="entry name" value="DGCcoil"/>
</dbReference>
<evidence type="ECO:0000256" key="4">
    <source>
        <dbReference type="SAM" id="Coils"/>
    </source>
</evidence>
<keyword evidence="4" id="KW-0175">Coiled coil</keyword>
<evidence type="ECO:0000259" key="5">
    <source>
        <dbReference type="PROSITE" id="PS50887"/>
    </source>
</evidence>
<dbReference type="PANTHER" id="PTHR45138">
    <property type="entry name" value="REGULATORY COMPONENTS OF SENSORY TRANSDUCTION SYSTEM"/>
    <property type="match status" value="1"/>
</dbReference>
<evidence type="ECO:0000256" key="2">
    <source>
        <dbReference type="ARBA" id="ARBA00012528"/>
    </source>
</evidence>
<accession>A0A9W4W2S6</accession>
<dbReference type="RefSeq" id="WP_261594897.1">
    <property type="nucleotide sequence ID" value="NZ_CAMAPC010000020.1"/>
</dbReference>
<dbReference type="Gene3D" id="3.30.70.270">
    <property type="match status" value="1"/>
</dbReference>
<dbReference type="NCBIfam" id="TIGR00254">
    <property type="entry name" value="GGDEF"/>
    <property type="match status" value="1"/>
</dbReference>
<dbReference type="Pfam" id="PF00990">
    <property type="entry name" value="GGDEF"/>
    <property type="match status" value="1"/>
</dbReference>
<reference evidence="6 9" key="1">
    <citation type="submission" date="2022-07" db="EMBL/GenBank/DDBJ databases">
        <authorList>
            <person name="Criscuolo A."/>
        </authorList>
    </citation>
    <scope>NUCLEOTIDE SEQUENCE</scope>
    <source>
        <strain evidence="9">CIP 111951</strain>
        <strain evidence="6">CIP111854</strain>
        <strain evidence="7">CIP111951</strain>
    </source>
</reference>
<dbReference type="Pfam" id="PF20975">
    <property type="entry name" value="DGCcoil"/>
    <property type="match status" value="1"/>
</dbReference>
<comment type="catalytic activity">
    <reaction evidence="3">
        <text>2 GTP = 3',3'-c-di-GMP + 2 diphosphate</text>
        <dbReference type="Rhea" id="RHEA:24898"/>
        <dbReference type="ChEBI" id="CHEBI:33019"/>
        <dbReference type="ChEBI" id="CHEBI:37565"/>
        <dbReference type="ChEBI" id="CHEBI:58805"/>
        <dbReference type="EC" id="2.7.7.65"/>
    </reaction>
</comment>
<keyword evidence="8" id="KW-1185">Reference proteome</keyword>
<sequence>MVTKNSALLEKKLDQTIKARKALETARKHQVDVLSNFAVKLSLSCKGQDVALDNQLAKFRSALQKGMDFEAFEPLIESMSETLKHQEATNSANSRALQQSITQAGKQLQKIKGLPDDGRRKLRFLLDNELSNINAANDYIPVIEKLSDIYQKALQLKVLKTQSASDDDTSALQAPEIANELMNLANELTFDEDVSQEVKVIKDDINLSDGVDSLLNSALNIIKVIVKSISRERQSAQGFLVSLNQTLEELNSSIVATTKHSQSVNKKITNLNKQIESKIQSLNSRTQKATSISELKSLVDDELKLLSQDLIERERIESLDKQALYENFNKINDRINILETKVNTYKKRLSEQRFKSLLDGLTKLPNRSAFDDRFNQEFHLFGVNKGDMTLVVIDVDHFKSINDKYGHSAGDKTLQVIARALKKSIRKTDFIARYGGEEFVVLMPGMNVQHAKPALEKLRNAIKSIPFKFKETQVQITISLGATQFKEGDTPLSAFDRADSALYEAKNSGRDRLCLRE</sequence>
<comment type="cofactor">
    <cofactor evidence="1">
        <name>Mg(2+)</name>
        <dbReference type="ChEBI" id="CHEBI:18420"/>
    </cofactor>
</comment>
<organism evidence="6 8">
    <name type="scientific">Pseudoalteromonas holothuriae</name>
    <dbReference type="NCBI Taxonomy" id="2963714"/>
    <lineage>
        <taxon>Bacteria</taxon>
        <taxon>Pseudomonadati</taxon>
        <taxon>Pseudomonadota</taxon>
        <taxon>Gammaproteobacteria</taxon>
        <taxon>Alteromonadales</taxon>
        <taxon>Pseudoalteromonadaceae</taxon>
        <taxon>Pseudoalteromonas</taxon>
    </lineage>
</organism>
<dbReference type="CDD" id="cd01949">
    <property type="entry name" value="GGDEF"/>
    <property type="match status" value="1"/>
</dbReference>
<dbReference type="PROSITE" id="PS50887">
    <property type="entry name" value="GGDEF"/>
    <property type="match status" value="1"/>
</dbReference>
<protein>
    <recommendedName>
        <fullName evidence="2">diguanylate cyclase</fullName>
        <ecNumber evidence="2">2.7.7.65</ecNumber>
    </recommendedName>
</protein>
<evidence type="ECO:0000313" key="6">
    <source>
        <dbReference type="EMBL" id="CAH9065191.1"/>
    </source>
</evidence>
<dbReference type="InterPro" id="IPR029787">
    <property type="entry name" value="Nucleotide_cyclase"/>
</dbReference>
<dbReference type="AlphaFoldDB" id="A0A9W4W2S6"/>
<dbReference type="InterPro" id="IPR050469">
    <property type="entry name" value="Diguanylate_Cyclase"/>
</dbReference>
<evidence type="ECO:0000313" key="9">
    <source>
        <dbReference type="Proteomes" id="UP001152485"/>
    </source>
</evidence>
<dbReference type="SUPFAM" id="SSF55073">
    <property type="entry name" value="Nucleotide cyclase"/>
    <property type="match status" value="1"/>
</dbReference>
<dbReference type="PANTHER" id="PTHR45138:SF9">
    <property type="entry name" value="DIGUANYLATE CYCLASE DGCM-RELATED"/>
    <property type="match status" value="1"/>
</dbReference>
<dbReference type="GO" id="GO:0052621">
    <property type="term" value="F:diguanylate cyclase activity"/>
    <property type="evidence" value="ECO:0007669"/>
    <property type="project" value="UniProtKB-EC"/>
</dbReference>
<feature type="domain" description="GGDEF" evidence="5">
    <location>
        <begin position="386"/>
        <end position="517"/>
    </location>
</feature>
<dbReference type="Proteomes" id="UP001152485">
    <property type="component" value="Unassembled WGS sequence"/>
</dbReference>
<gene>
    <name evidence="6" type="ORF">PSECIP111854_03625</name>
    <name evidence="7" type="ORF">PSECIP111951_03601</name>
</gene>
<dbReference type="EC" id="2.7.7.65" evidence="2"/>
<evidence type="ECO:0000256" key="1">
    <source>
        <dbReference type="ARBA" id="ARBA00001946"/>
    </source>
</evidence>
<dbReference type="SMART" id="SM00267">
    <property type="entry name" value="GGDEF"/>
    <property type="match status" value="1"/>
</dbReference>
<evidence type="ECO:0000313" key="7">
    <source>
        <dbReference type="EMBL" id="CAH9066567.1"/>
    </source>
</evidence>
<feature type="coiled-coil region" evidence="4">
    <location>
        <begin position="321"/>
        <end position="348"/>
    </location>
</feature>
<dbReference type="InterPro" id="IPR043128">
    <property type="entry name" value="Rev_trsase/Diguanyl_cyclase"/>
</dbReference>